<keyword evidence="3" id="KW-1185">Reference proteome</keyword>
<dbReference type="Proteomes" id="UP001589867">
    <property type="component" value="Unassembled WGS sequence"/>
</dbReference>
<proteinExistence type="predicted"/>
<name>A0ABV6M7G0_9ACTN</name>
<gene>
    <name evidence="2" type="ORF">ACFFIA_22390</name>
</gene>
<dbReference type="EMBL" id="JBHLUH010000046">
    <property type="protein sequence ID" value="MFC0530417.1"/>
    <property type="molecule type" value="Genomic_DNA"/>
</dbReference>
<accession>A0ABV6M7G0</accession>
<sequence>MDDLTQLLRQIERSAFRLETRSEYNAASEAALFHAFFEGHELPPRNPETDPWLRMTADSVNAGRSWRRVHVIERPLSRYLQFELIGYLGNLLAGEDVRIASRDGRPGPLHKLNQDFWMLDDDVFVMHYDQGNRLVDIEPATNAATFREQRDLALAHSIPLADYLPTVRDELLRSSW</sequence>
<dbReference type="RefSeq" id="WP_377253576.1">
    <property type="nucleotide sequence ID" value="NZ_JBHLUH010000046.1"/>
</dbReference>
<evidence type="ECO:0000313" key="2">
    <source>
        <dbReference type="EMBL" id="MFC0530417.1"/>
    </source>
</evidence>
<evidence type="ECO:0000259" key="1">
    <source>
        <dbReference type="Pfam" id="PF21806"/>
    </source>
</evidence>
<feature type="domain" description="DUF6879" evidence="1">
    <location>
        <begin position="2"/>
        <end position="164"/>
    </location>
</feature>
<organism evidence="2 3">
    <name type="scientific">Phytohabitans kaempferiae</name>
    <dbReference type="NCBI Taxonomy" id="1620943"/>
    <lineage>
        <taxon>Bacteria</taxon>
        <taxon>Bacillati</taxon>
        <taxon>Actinomycetota</taxon>
        <taxon>Actinomycetes</taxon>
        <taxon>Micromonosporales</taxon>
        <taxon>Micromonosporaceae</taxon>
    </lineage>
</organism>
<dbReference type="InterPro" id="IPR049244">
    <property type="entry name" value="DUF6879"/>
</dbReference>
<protein>
    <submittedName>
        <fullName evidence="2">DUF6879 family protein</fullName>
    </submittedName>
</protein>
<comment type="caution">
    <text evidence="2">The sequence shown here is derived from an EMBL/GenBank/DDBJ whole genome shotgun (WGS) entry which is preliminary data.</text>
</comment>
<reference evidence="2 3" key="1">
    <citation type="submission" date="2024-09" db="EMBL/GenBank/DDBJ databases">
        <authorList>
            <person name="Sun Q."/>
            <person name="Mori K."/>
        </authorList>
    </citation>
    <scope>NUCLEOTIDE SEQUENCE [LARGE SCALE GENOMIC DNA]</scope>
    <source>
        <strain evidence="2 3">TBRC 3947</strain>
    </source>
</reference>
<evidence type="ECO:0000313" key="3">
    <source>
        <dbReference type="Proteomes" id="UP001589867"/>
    </source>
</evidence>
<dbReference type="Pfam" id="PF21806">
    <property type="entry name" value="DUF6879"/>
    <property type="match status" value="1"/>
</dbReference>